<accession>A0A916UI71</accession>
<name>A0A916UI71_9SPHI</name>
<organism evidence="1 2">
    <name type="scientific">Pedobacter quisquiliarum</name>
    <dbReference type="NCBI Taxonomy" id="1834438"/>
    <lineage>
        <taxon>Bacteria</taxon>
        <taxon>Pseudomonadati</taxon>
        <taxon>Bacteroidota</taxon>
        <taxon>Sphingobacteriia</taxon>
        <taxon>Sphingobacteriales</taxon>
        <taxon>Sphingobacteriaceae</taxon>
        <taxon>Pedobacter</taxon>
    </lineage>
</organism>
<dbReference type="Proteomes" id="UP000651668">
    <property type="component" value="Unassembled WGS sequence"/>
</dbReference>
<comment type="caution">
    <text evidence="1">The sequence shown here is derived from an EMBL/GenBank/DDBJ whole genome shotgun (WGS) entry which is preliminary data.</text>
</comment>
<reference evidence="1" key="1">
    <citation type="journal article" date="2014" name="Int. J. Syst. Evol. Microbiol.">
        <title>Complete genome sequence of Corynebacterium casei LMG S-19264T (=DSM 44701T), isolated from a smear-ripened cheese.</title>
        <authorList>
            <consortium name="US DOE Joint Genome Institute (JGI-PGF)"/>
            <person name="Walter F."/>
            <person name="Albersmeier A."/>
            <person name="Kalinowski J."/>
            <person name="Ruckert C."/>
        </authorList>
    </citation>
    <scope>NUCLEOTIDE SEQUENCE</scope>
    <source>
        <strain evidence="1">CGMCC 1.15343</strain>
    </source>
</reference>
<evidence type="ECO:0000313" key="2">
    <source>
        <dbReference type="Proteomes" id="UP000651668"/>
    </source>
</evidence>
<proteinExistence type="predicted"/>
<sequence length="71" mass="8283">MVFIVFYLKYNFDSWIIALYLSINLIDFNMYSTHATEKDLILTKKVQMPVAALEPQVAADNGFFRMCMCMC</sequence>
<dbReference type="EMBL" id="BMIL01000011">
    <property type="protein sequence ID" value="GGC73626.1"/>
    <property type="molecule type" value="Genomic_DNA"/>
</dbReference>
<gene>
    <name evidence="1" type="ORF">GCM10011387_28980</name>
</gene>
<dbReference type="AlphaFoldDB" id="A0A916UI71"/>
<evidence type="ECO:0000313" key="1">
    <source>
        <dbReference type="EMBL" id="GGC73626.1"/>
    </source>
</evidence>
<protein>
    <submittedName>
        <fullName evidence="1">Uncharacterized protein</fullName>
    </submittedName>
</protein>
<keyword evidence="2" id="KW-1185">Reference proteome</keyword>
<reference evidence="1" key="2">
    <citation type="submission" date="2020-09" db="EMBL/GenBank/DDBJ databases">
        <authorList>
            <person name="Sun Q."/>
            <person name="Zhou Y."/>
        </authorList>
    </citation>
    <scope>NUCLEOTIDE SEQUENCE</scope>
    <source>
        <strain evidence="1">CGMCC 1.15343</strain>
    </source>
</reference>